<evidence type="ECO:0000256" key="2">
    <source>
        <dbReference type="ARBA" id="ARBA00023125"/>
    </source>
</evidence>
<dbReference type="InterPro" id="IPR001647">
    <property type="entry name" value="HTH_TetR"/>
</dbReference>
<dbReference type="SUPFAM" id="SSF46689">
    <property type="entry name" value="Homeodomain-like"/>
    <property type="match status" value="1"/>
</dbReference>
<dbReference type="RefSeq" id="WP_007570572.1">
    <property type="nucleotide sequence ID" value="NZ_AGUD01000018.1"/>
</dbReference>
<protein>
    <submittedName>
        <fullName evidence="6">Transcriptional regulator TetR family</fullName>
    </submittedName>
</protein>
<organism evidence="6 7">
    <name type="scientific">Patulibacter medicamentivorans</name>
    <dbReference type="NCBI Taxonomy" id="1097667"/>
    <lineage>
        <taxon>Bacteria</taxon>
        <taxon>Bacillati</taxon>
        <taxon>Actinomycetota</taxon>
        <taxon>Thermoleophilia</taxon>
        <taxon>Solirubrobacterales</taxon>
        <taxon>Patulibacteraceae</taxon>
        <taxon>Patulibacter</taxon>
    </lineage>
</organism>
<dbReference type="PANTHER" id="PTHR30055">
    <property type="entry name" value="HTH-TYPE TRANSCRIPTIONAL REGULATOR RUTR"/>
    <property type="match status" value="1"/>
</dbReference>
<dbReference type="GO" id="GO:0003700">
    <property type="term" value="F:DNA-binding transcription factor activity"/>
    <property type="evidence" value="ECO:0007669"/>
    <property type="project" value="TreeGrafter"/>
</dbReference>
<evidence type="ECO:0000256" key="3">
    <source>
        <dbReference type="ARBA" id="ARBA00023163"/>
    </source>
</evidence>
<dbReference type="Pfam" id="PF00440">
    <property type="entry name" value="TetR_N"/>
    <property type="match status" value="1"/>
</dbReference>
<dbReference type="Proteomes" id="UP000005143">
    <property type="component" value="Unassembled WGS sequence"/>
</dbReference>
<proteinExistence type="predicted"/>
<dbReference type="AlphaFoldDB" id="H0E160"/>
<dbReference type="InterPro" id="IPR036271">
    <property type="entry name" value="Tet_transcr_reg_TetR-rel_C_sf"/>
</dbReference>
<dbReference type="SUPFAM" id="SSF48498">
    <property type="entry name" value="Tetracyclin repressor-like, C-terminal domain"/>
    <property type="match status" value="1"/>
</dbReference>
<sequence length="209" mass="22937">MPSITRRPSVGRERRDAVEEQVFAAVERLLNEGASYTELGVLRIAEEAGIARSTFYVHFRDKIDLLIRLAESASEVIFAEADRWVQSDEAGIIGLERTMALIVSQYREHAAALQALAEVAGYEPAADEYWRARIGGFAGALQVRLASEQGSGQVDAAIDAEAVAHAVAWAVERNITQHIRVDDGSGDERLAKSLAQVAWRVFYGRVEPA</sequence>
<dbReference type="Gene3D" id="1.10.10.60">
    <property type="entry name" value="Homeodomain-like"/>
    <property type="match status" value="1"/>
</dbReference>
<reference evidence="6 7" key="1">
    <citation type="journal article" date="2013" name="Biodegradation">
        <title>Quantitative proteomic analysis of ibuprofen-degrading Patulibacter sp. strain I11.</title>
        <authorList>
            <person name="Almeida B."/>
            <person name="Kjeldal H."/>
            <person name="Lolas I."/>
            <person name="Knudsen A.D."/>
            <person name="Carvalho G."/>
            <person name="Nielsen K.L."/>
            <person name="Barreto Crespo M.T."/>
            <person name="Stensballe A."/>
            <person name="Nielsen J.L."/>
        </authorList>
    </citation>
    <scope>NUCLEOTIDE SEQUENCE [LARGE SCALE GENOMIC DNA]</scope>
    <source>
        <strain evidence="6 7">I11</strain>
    </source>
</reference>
<keyword evidence="1" id="KW-0805">Transcription regulation</keyword>
<dbReference type="InterPro" id="IPR050109">
    <property type="entry name" value="HTH-type_TetR-like_transc_reg"/>
</dbReference>
<keyword evidence="3" id="KW-0804">Transcription</keyword>
<evidence type="ECO:0000256" key="1">
    <source>
        <dbReference type="ARBA" id="ARBA00023015"/>
    </source>
</evidence>
<dbReference type="PANTHER" id="PTHR30055:SF234">
    <property type="entry name" value="HTH-TYPE TRANSCRIPTIONAL REGULATOR BETI"/>
    <property type="match status" value="1"/>
</dbReference>
<dbReference type="PATRIC" id="fig|1097667.3.peg.518"/>
<feature type="DNA-binding region" description="H-T-H motif" evidence="4">
    <location>
        <begin position="40"/>
        <end position="59"/>
    </location>
</feature>
<dbReference type="Gene3D" id="1.10.357.10">
    <property type="entry name" value="Tetracycline Repressor, domain 2"/>
    <property type="match status" value="1"/>
</dbReference>
<dbReference type="EMBL" id="AGUD01000018">
    <property type="protein sequence ID" value="EHN12580.1"/>
    <property type="molecule type" value="Genomic_DNA"/>
</dbReference>
<evidence type="ECO:0000313" key="6">
    <source>
        <dbReference type="EMBL" id="EHN12580.1"/>
    </source>
</evidence>
<feature type="domain" description="HTH tetR-type" evidence="5">
    <location>
        <begin position="16"/>
        <end position="77"/>
    </location>
</feature>
<keyword evidence="2 4" id="KW-0238">DNA-binding</keyword>
<evidence type="ECO:0000256" key="4">
    <source>
        <dbReference type="PROSITE-ProRule" id="PRU00335"/>
    </source>
</evidence>
<evidence type="ECO:0000313" key="7">
    <source>
        <dbReference type="Proteomes" id="UP000005143"/>
    </source>
</evidence>
<evidence type="ECO:0000259" key="5">
    <source>
        <dbReference type="PROSITE" id="PS50977"/>
    </source>
</evidence>
<comment type="caution">
    <text evidence="6">The sequence shown here is derived from an EMBL/GenBank/DDBJ whole genome shotgun (WGS) entry which is preliminary data.</text>
</comment>
<name>H0E160_9ACTN</name>
<dbReference type="PROSITE" id="PS50977">
    <property type="entry name" value="HTH_TETR_2"/>
    <property type="match status" value="1"/>
</dbReference>
<keyword evidence="7" id="KW-1185">Reference proteome</keyword>
<dbReference type="InterPro" id="IPR009057">
    <property type="entry name" value="Homeodomain-like_sf"/>
</dbReference>
<accession>H0E160</accession>
<gene>
    <name evidence="6" type="ORF">PAI11_05200</name>
</gene>
<dbReference type="GO" id="GO:0000976">
    <property type="term" value="F:transcription cis-regulatory region binding"/>
    <property type="evidence" value="ECO:0007669"/>
    <property type="project" value="TreeGrafter"/>
</dbReference>